<sequence>MSDRGVPHVVPDHSRSRDATAPPTDDRSAFPLIRPGTPVMVRPGNRVHVGSDPRRSLVVDLMSPLRADDVAALLRGLTRPRSGADIVRRAELIGLAAADLGAILAQLTDAGLAVEAPSPVRPLRIRLHGRGPITDLLSISLTDAGMAPRRSIRRLSLAASTDGWTSNLVVLTDYLVHDPSNIKALNAARVPHLQVRVRDGVGVVGPLVLPGLSSCLRCADHHRATMEPDWPLLAAQMVEQRGHAAAGTVRGTAAIAQVQIEDLAAALGSGTTRRPPQLLNRALEFRPGPAELVATEWPPHPLCECRPAAARAG</sequence>
<comment type="caution">
    <text evidence="2">The sequence shown here is derived from an EMBL/GenBank/DDBJ whole genome shotgun (WGS) entry which is preliminary data.</text>
</comment>
<evidence type="ECO:0000313" key="3">
    <source>
        <dbReference type="Proteomes" id="UP001347146"/>
    </source>
</evidence>
<keyword evidence="3" id="KW-1185">Reference proteome</keyword>
<evidence type="ECO:0000313" key="2">
    <source>
        <dbReference type="EMBL" id="MEE3852896.1"/>
    </source>
</evidence>
<dbReference type="Gene3D" id="3.40.50.720">
    <property type="entry name" value="NAD(P)-binding Rossmann-like Domain"/>
    <property type="match status" value="1"/>
</dbReference>
<evidence type="ECO:0008006" key="4">
    <source>
        <dbReference type="Google" id="ProtNLM"/>
    </source>
</evidence>
<accession>A0ABU7MIF5</accession>
<dbReference type="EMBL" id="JAZDUF010000007">
    <property type="protein sequence ID" value="MEE3852896.1"/>
    <property type="molecule type" value="Genomic_DNA"/>
</dbReference>
<feature type="region of interest" description="Disordered" evidence="1">
    <location>
        <begin position="1"/>
        <end position="29"/>
    </location>
</feature>
<proteinExistence type="predicted"/>
<name>A0ABU7MIF5_9ACTN</name>
<organism evidence="2 3">
    <name type="scientific">Gordonia sesuvii</name>
    <dbReference type="NCBI Taxonomy" id="3116777"/>
    <lineage>
        <taxon>Bacteria</taxon>
        <taxon>Bacillati</taxon>
        <taxon>Actinomycetota</taxon>
        <taxon>Actinomycetes</taxon>
        <taxon>Mycobacteriales</taxon>
        <taxon>Gordoniaceae</taxon>
        <taxon>Gordonia</taxon>
    </lineage>
</organism>
<protein>
    <recommendedName>
        <fullName evidence="4">Cyclodehydratase</fullName>
    </recommendedName>
</protein>
<evidence type="ECO:0000256" key="1">
    <source>
        <dbReference type="SAM" id="MobiDB-lite"/>
    </source>
</evidence>
<feature type="compositionally biased region" description="Basic and acidic residues" evidence="1">
    <location>
        <begin position="1"/>
        <end position="28"/>
    </location>
</feature>
<reference evidence="2 3" key="1">
    <citation type="submission" date="2024-01" db="EMBL/GenBank/DDBJ databases">
        <title>Draft genome sequence of Gordonia sp. LSe1-13.</title>
        <authorList>
            <person name="Suphannarot A."/>
            <person name="Mingma R."/>
        </authorList>
    </citation>
    <scope>NUCLEOTIDE SEQUENCE [LARGE SCALE GENOMIC DNA]</scope>
    <source>
        <strain evidence="2 3">LSe1-13</strain>
    </source>
</reference>
<gene>
    <name evidence="2" type="ORF">VZC37_21345</name>
</gene>
<dbReference type="Proteomes" id="UP001347146">
    <property type="component" value="Unassembled WGS sequence"/>
</dbReference>
<dbReference type="RefSeq" id="WP_330435494.1">
    <property type="nucleotide sequence ID" value="NZ_JAZDUF010000007.1"/>
</dbReference>